<name>A0ABR4IUZ6_9EURO</name>
<evidence type="ECO:0008006" key="4">
    <source>
        <dbReference type="Google" id="ProtNLM"/>
    </source>
</evidence>
<evidence type="ECO:0000313" key="3">
    <source>
        <dbReference type="Proteomes" id="UP001610335"/>
    </source>
</evidence>
<keyword evidence="1" id="KW-1133">Transmembrane helix</keyword>
<feature type="transmembrane region" description="Helical" evidence="1">
    <location>
        <begin position="456"/>
        <end position="479"/>
    </location>
</feature>
<comment type="caution">
    <text evidence="2">The sequence shown here is derived from an EMBL/GenBank/DDBJ whole genome shotgun (WGS) entry which is preliminary data.</text>
</comment>
<protein>
    <recommendedName>
        <fullName evidence="4">3-hydroxyisobutyrate dehydrogenase protein</fullName>
    </recommendedName>
</protein>
<evidence type="ECO:0000256" key="1">
    <source>
        <dbReference type="SAM" id="Phobius"/>
    </source>
</evidence>
<gene>
    <name evidence="2" type="ORF">BDW59DRAFT_140226</name>
</gene>
<evidence type="ECO:0000313" key="2">
    <source>
        <dbReference type="EMBL" id="KAL2831491.1"/>
    </source>
</evidence>
<dbReference type="EMBL" id="JBFXLS010000009">
    <property type="protein sequence ID" value="KAL2831491.1"/>
    <property type="molecule type" value="Genomic_DNA"/>
</dbReference>
<keyword evidence="1" id="KW-0472">Membrane</keyword>
<keyword evidence="3" id="KW-1185">Reference proteome</keyword>
<dbReference type="Proteomes" id="UP001610335">
    <property type="component" value="Unassembled WGS sequence"/>
</dbReference>
<feature type="transmembrane region" description="Helical" evidence="1">
    <location>
        <begin position="52"/>
        <end position="78"/>
    </location>
</feature>
<proteinExistence type="predicted"/>
<feature type="transmembrane region" description="Helical" evidence="1">
    <location>
        <begin position="491"/>
        <end position="512"/>
    </location>
</feature>
<sequence length="684" mass="77396">MDVQATQTILDHAAGHEDCSPWRRIPIQGPTHTALRLAFWLMKPRYRDKSGAGVRVWAVAVRVILWLPASILVFFAMIGTGADKRDESAYDPFLYHYSGTASGSSSSQRFEHIQRGRLLRPRYLCLADEEHEYQIISVLEWERTHGPDGNLEYVFVAYTAQHFQSEEDYDELHVIAARAARSAGVPAYWIACSCMPEEDMHRALPDQVVDLAADIYRISDVVRGSHSLVIIVGSPDKATQVNTETLPREWGRRMWTFPEVVLSPSHKEITIYTRGGDLDHPVRVRKALFPRLAWNDASDSQQLIDHYEGIQTLGYLQLVSIGLKCLAARETRKKFKGDIVYALMGLLWCRPQVNDNDTAFQAFCRLSLANDSNHLLERLICLCPSRLEMKWHDIDDFWNRKLWNIDTSCRVVAVAGNDTVILSGALGCSIRWESFPRVPLTHLWQETEEASEPASFSFGCAGIFLWLGLWFLIVGVIVIKYHKPDEHNPEVIAFISAALLGVSLIACLFLPYRLHSGTEDQKATASGPRRRSQRWLVGFEGYLDLETLESTIFGFNTGHLRWSVESSSLSRSREEAGELIGLDPYAFDPDVAELIDLSTGAPFGHRRIFTLVDTYNMTATLFQAVYPPVAMLLCGSEGGMQRALLCSYDKQSGCLYRETVLRVPSTMSEKMHWVDRFRLGLERA</sequence>
<reference evidence="2 3" key="1">
    <citation type="submission" date="2024-07" db="EMBL/GenBank/DDBJ databases">
        <title>Section-level genome sequencing and comparative genomics of Aspergillus sections Usti and Cavernicolus.</title>
        <authorList>
            <consortium name="Lawrence Berkeley National Laboratory"/>
            <person name="Nybo J.L."/>
            <person name="Vesth T.C."/>
            <person name="Theobald S."/>
            <person name="Frisvad J.C."/>
            <person name="Larsen T.O."/>
            <person name="Kjaerboelling I."/>
            <person name="Rothschild-Mancinelli K."/>
            <person name="Lyhne E.K."/>
            <person name="Kogle M.E."/>
            <person name="Barry K."/>
            <person name="Clum A."/>
            <person name="Na H."/>
            <person name="Ledsgaard L."/>
            <person name="Lin J."/>
            <person name="Lipzen A."/>
            <person name="Kuo A."/>
            <person name="Riley R."/>
            <person name="Mondo S."/>
            <person name="LaButti K."/>
            <person name="Haridas S."/>
            <person name="Pangalinan J."/>
            <person name="Salamov A.A."/>
            <person name="Simmons B.A."/>
            <person name="Magnuson J.K."/>
            <person name="Chen J."/>
            <person name="Drula E."/>
            <person name="Henrissat B."/>
            <person name="Wiebenga A."/>
            <person name="Lubbers R.J."/>
            <person name="Gomes A.C."/>
            <person name="Makela M.R."/>
            <person name="Stajich J."/>
            <person name="Grigoriev I.V."/>
            <person name="Mortensen U.H."/>
            <person name="De vries R.P."/>
            <person name="Baker S.E."/>
            <person name="Andersen M.R."/>
        </authorList>
    </citation>
    <scope>NUCLEOTIDE SEQUENCE [LARGE SCALE GENOMIC DNA]</scope>
    <source>
        <strain evidence="2 3">CBS 600.67</strain>
    </source>
</reference>
<organism evidence="2 3">
    <name type="scientific">Aspergillus cavernicola</name>
    <dbReference type="NCBI Taxonomy" id="176166"/>
    <lineage>
        <taxon>Eukaryota</taxon>
        <taxon>Fungi</taxon>
        <taxon>Dikarya</taxon>
        <taxon>Ascomycota</taxon>
        <taxon>Pezizomycotina</taxon>
        <taxon>Eurotiomycetes</taxon>
        <taxon>Eurotiomycetidae</taxon>
        <taxon>Eurotiales</taxon>
        <taxon>Aspergillaceae</taxon>
        <taxon>Aspergillus</taxon>
        <taxon>Aspergillus subgen. Nidulantes</taxon>
    </lineage>
</organism>
<keyword evidence="1" id="KW-0812">Transmembrane</keyword>
<accession>A0ABR4IUZ6</accession>